<gene>
    <name evidence="3" type="ORF">HNP55_004069</name>
</gene>
<dbReference type="Proteomes" id="UP000562027">
    <property type="component" value="Unassembled WGS sequence"/>
</dbReference>
<keyword evidence="1" id="KW-1133">Transmembrane helix</keyword>
<evidence type="ECO:0000313" key="4">
    <source>
        <dbReference type="Proteomes" id="UP000562027"/>
    </source>
</evidence>
<dbReference type="SUPFAM" id="SSF53474">
    <property type="entry name" value="alpha/beta-Hydrolases"/>
    <property type="match status" value="1"/>
</dbReference>
<keyword evidence="1" id="KW-0812">Transmembrane</keyword>
<dbReference type="PANTHER" id="PTHR37946">
    <property type="entry name" value="SLL1969 PROTEIN"/>
    <property type="match status" value="1"/>
</dbReference>
<feature type="domain" description="AB hydrolase-1" evidence="2">
    <location>
        <begin position="116"/>
        <end position="247"/>
    </location>
</feature>
<accession>A0A840LJQ7</accession>
<name>A0A840LJQ7_9BURK</name>
<dbReference type="Gene3D" id="3.40.50.1820">
    <property type="entry name" value="alpha/beta hydrolase"/>
    <property type="match status" value="1"/>
</dbReference>
<dbReference type="Pfam" id="PF00561">
    <property type="entry name" value="Abhydrolase_1"/>
    <property type="match status" value="1"/>
</dbReference>
<reference evidence="3 4" key="1">
    <citation type="submission" date="2020-08" db="EMBL/GenBank/DDBJ databases">
        <title>Functional genomics of gut bacteria from endangered species of beetles.</title>
        <authorList>
            <person name="Carlos-Shanley C."/>
        </authorList>
    </citation>
    <scope>NUCLEOTIDE SEQUENCE [LARGE SCALE GENOMIC DNA]</scope>
    <source>
        <strain evidence="3 4">S00239</strain>
    </source>
</reference>
<sequence>MNNAWMLRSLLLLRLVFSAAVLAFCWQGGRPGLGVLLALLLFFAYPIVLLPNFLALRWINRGRGAGHAQAPSWAQLLRAWWRELPVSEHVLSGLLPFAEHAVPDFLPANAATRRGVLLVHGFACNRGLWAAWMRRLQAEGHPCMALSLEPLFGSIDHYAEPIEAAVQRLSAACGGQAPVLVGHSMGGMAIRAWWRRHGGPDRVRRVMTLGTPHGGTLLAQFSPATNARQMRPDSPWLRELAAQEAAELGAQFDCYFSRCDQMVCPAQTAVLPGSQAMELQAIGHLAMVFEPRVLDDLLQLLLRPEHEKTP</sequence>
<keyword evidence="1" id="KW-0472">Membrane</keyword>
<evidence type="ECO:0000313" key="3">
    <source>
        <dbReference type="EMBL" id="MBB4845517.1"/>
    </source>
</evidence>
<dbReference type="RefSeq" id="WP_184303599.1">
    <property type="nucleotide sequence ID" value="NZ_JACHLP010000010.1"/>
</dbReference>
<proteinExistence type="predicted"/>
<evidence type="ECO:0000256" key="1">
    <source>
        <dbReference type="SAM" id="Phobius"/>
    </source>
</evidence>
<dbReference type="PANTHER" id="PTHR37946:SF1">
    <property type="entry name" value="SLL1969 PROTEIN"/>
    <property type="match status" value="1"/>
</dbReference>
<dbReference type="AlphaFoldDB" id="A0A840LJQ7"/>
<feature type="transmembrane region" description="Helical" evidence="1">
    <location>
        <begin position="35"/>
        <end position="56"/>
    </location>
</feature>
<comment type="caution">
    <text evidence="3">The sequence shown here is derived from an EMBL/GenBank/DDBJ whole genome shotgun (WGS) entry which is preliminary data.</text>
</comment>
<dbReference type="InterPro" id="IPR000073">
    <property type="entry name" value="AB_hydrolase_1"/>
</dbReference>
<protein>
    <submittedName>
        <fullName evidence="3">Pimeloyl-ACP methyl ester carboxylesterase</fullName>
    </submittedName>
</protein>
<dbReference type="InterPro" id="IPR029058">
    <property type="entry name" value="AB_hydrolase_fold"/>
</dbReference>
<organism evidence="3 4">
    <name type="scientific">Roseateles oligotrophus</name>
    <dbReference type="NCBI Taxonomy" id="1769250"/>
    <lineage>
        <taxon>Bacteria</taxon>
        <taxon>Pseudomonadati</taxon>
        <taxon>Pseudomonadota</taxon>
        <taxon>Betaproteobacteria</taxon>
        <taxon>Burkholderiales</taxon>
        <taxon>Sphaerotilaceae</taxon>
        <taxon>Roseateles</taxon>
    </lineage>
</organism>
<evidence type="ECO:0000259" key="2">
    <source>
        <dbReference type="Pfam" id="PF00561"/>
    </source>
</evidence>
<dbReference type="EMBL" id="JACHLP010000010">
    <property type="protein sequence ID" value="MBB4845517.1"/>
    <property type="molecule type" value="Genomic_DNA"/>
</dbReference>
<keyword evidence="4" id="KW-1185">Reference proteome</keyword>